<protein>
    <submittedName>
        <fullName evidence="1">Uncharacterized protein</fullName>
    </submittedName>
</protein>
<dbReference type="AlphaFoldDB" id="A0A2P2N2A4"/>
<sequence length="45" mass="5066">MPLSERIILDIVFLLSGYIFETSIKTICFKHILAALKTDNLPSLS</sequence>
<proteinExistence type="predicted"/>
<organism evidence="1">
    <name type="scientific">Rhizophora mucronata</name>
    <name type="common">Asiatic mangrove</name>
    <dbReference type="NCBI Taxonomy" id="61149"/>
    <lineage>
        <taxon>Eukaryota</taxon>
        <taxon>Viridiplantae</taxon>
        <taxon>Streptophyta</taxon>
        <taxon>Embryophyta</taxon>
        <taxon>Tracheophyta</taxon>
        <taxon>Spermatophyta</taxon>
        <taxon>Magnoliopsida</taxon>
        <taxon>eudicotyledons</taxon>
        <taxon>Gunneridae</taxon>
        <taxon>Pentapetalae</taxon>
        <taxon>rosids</taxon>
        <taxon>fabids</taxon>
        <taxon>Malpighiales</taxon>
        <taxon>Rhizophoraceae</taxon>
        <taxon>Rhizophora</taxon>
    </lineage>
</organism>
<evidence type="ECO:0000313" key="1">
    <source>
        <dbReference type="EMBL" id="MBX36600.1"/>
    </source>
</evidence>
<reference evidence="1" key="1">
    <citation type="submission" date="2018-02" db="EMBL/GenBank/DDBJ databases">
        <title>Rhizophora mucronata_Transcriptome.</title>
        <authorList>
            <person name="Meera S.P."/>
            <person name="Sreeshan A."/>
            <person name="Augustine A."/>
        </authorList>
    </citation>
    <scope>NUCLEOTIDE SEQUENCE</scope>
    <source>
        <tissue evidence="1">Leaf</tissue>
    </source>
</reference>
<accession>A0A2P2N2A4</accession>
<name>A0A2P2N2A4_RHIMU</name>
<dbReference type="EMBL" id="GGEC01056116">
    <property type="protein sequence ID" value="MBX36600.1"/>
    <property type="molecule type" value="Transcribed_RNA"/>
</dbReference>